<dbReference type="Proteomes" id="UP001162131">
    <property type="component" value="Unassembled WGS sequence"/>
</dbReference>
<accession>A0AAU9JS16</accession>
<keyword evidence="1" id="KW-0472">Membrane</keyword>
<protein>
    <submittedName>
        <fullName evidence="2">Uncharacterized protein</fullName>
    </submittedName>
</protein>
<evidence type="ECO:0000313" key="2">
    <source>
        <dbReference type="EMBL" id="CAG9328384.1"/>
    </source>
</evidence>
<keyword evidence="1" id="KW-1133">Transmembrane helix</keyword>
<keyword evidence="1" id="KW-0812">Transmembrane</keyword>
<reference evidence="2" key="1">
    <citation type="submission" date="2021-09" db="EMBL/GenBank/DDBJ databases">
        <authorList>
            <consortium name="AG Swart"/>
            <person name="Singh M."/>
            <person name="Singh A."/>
            <person name="Seah K."/>
            <person name="Emmerich C."/>
        </authorList>
    </citation>
    <scope>NUCLEOTIDE SEQUENCE</scope>
    <source>
        <strain evidence="2">ATCC30299</strain>
    </source>
</reference>
<keyword evidence="3" id="KW-1185">Reference proteome</keyword>
<feature type="transmembrane region" description="Helical" evidence="1">
    <location>
        <begin position="74"/>
        <end position="98"/>
    </location>
</feature>
<dbReference type="AlphaFoldDB" id="A0AAU9JS16"/>
<sequence length="119" mass="13926">MDQISSICFLLMKFLGLIILALALALVKSSSLLLASLFPFFQIIVCVSIKYNINIFLKFWFPSLRKIIQTVRNILQLISYGFSSLVVFKPHNSAYILWKVFWIFWFRFKTSMTCSSPLW</sequence>
<feature type="transmembrane region" description="Helical" evidence="1">
    <location>
        <begin position="33"/>
        <end position="53"/>
    </location>
</feature>
<name>A0AAU9JS16_9CILI</name>
<organism evidence="2 3">
    <name type="scientific">Blepharisma stoltei</name>
    <dbReference type="NCBI Taxonomy" id="1481888"/>
    <lineage>
        <taxon>Eukaryota</taxon>
        <taxon>Sar</taxon>
        <taxon>Alveolata</taxon>
        <taxon>Ciliophora</taxon>
        <taxon>Postciliodesmatophora</taxon>
        <taxon>Heterotrichea</taxon>
        <taxon>Heterotrichida</taxon>
        <taxon>Blepharismidae</taxon>
        <taxon>Blepharisma</taxon>
    </lineage>
</organism>
<evidence type="ECO:0000256" key="1">
    <source>
        <dbReference type="SAM" id="Phobius"/>
    </source>
</evidence>
<proteinExistence type="predicted"/>
<feature type="transmembrane region" description="Helical" evidence="1">
    <location>
        <begin position="7"/>
        <end position="27"/>
    </location>
</feature>
<dbReference type="EMBL" id="CAJZBQ010000046">
    <property type="protein sequence ID" value="CAG9328384.1"/>
    <property type="molecule type" value="Genomic_DNA"/>
</dbReference>
<evidence type="ECO:0000313" key="3">
    <source>
        <dbReference type="Proteomes" id="UP001162131"/>
    </source>
</evidence>
<gene>
    <name evidence="2" type="ORF">BSTOLATCC_MIC46390</name>
</gene>
<comment type="caution">
    <text evidence="2">The sequence shown here is derived from an EMBL/GenBank/DDBJ whole genome shotgun (WGS) entry which is preliminary data.</text>
</comment>